<comment type="caution">
    <text evidence="2">The sequence shown here is derived from an EMBL/GenBank/DDBJ whole genome shotgun (WGS) entry which is preliminary data.</text>
</comment>
<feature type="region of interest" description="Disordered" evidence="1">
    <location>
        <begin position="162"/>
        <end position="204"/>
    </location>
</feature>
<feature type="compositionally biased region" description="Polar residues" evidence="1">
    <location>
        <begin position="179"/>
        <end position="190"/>
    </location>
</feature>
<evidence type="ECO:0000256" key="1">
    <source>
        <dbReference type="SAM" id="MobiDB-lite"/>
    </source>
</evidence>
<reference evidence="2 3" key="1">
    <citation type="journal article" date="2020" name="ISME J.">
        <title>Uncovering the hidden diversity of litter-decomposition mechanisms in mushroom-forming fungi.</title>
        <authorList>
            <person name="Floudas D."/>
            <person name="Bentzer J."/>
            <person name="Ahren D."/>
            <person name="Johansson T."/>
            <person name="Persson P."/>
            <person name="Tunlid A."/>
        </authorList>
    </citation>
    <scope>NUCLEOTIDE SEQUENCE [LARGE SCALE GENOMIC DNA]</scope>
    <source>
        <strain evidence="2 3">CBS 291.85</strain>
    </source>
</reference>
<organism evidence="2 3">
    <name type="scientific">Tetrapyrgos nigripes</name>
    <dbReference type="NCBI Taxonomy" id="182062"/>
    <lineage>
        <taxon>Eukaryota</taxon>
        <taxon>Fungi</taxon>
        <taxon>Dikarya</taxon>
        <taxon>Basidiomycota</taxon>
        <taxon>Agaricomycotina</taxon>
        <taxon>Agaricomycetes</taxon>
        <taxon>Agaricomycetidae</taxon>
        <taxon>Agaricales</taxon>
        <taxon>Marasmiineae</taxon>
        <taxon>Marasmiaceae</taxon>
        <taxon>Tetrapyrgos</taxon>
    </lineage>
</organism>
<name>A0A8H5LPB8_9AGAR</name>
<dbReference type="SUPFAM" id="SSF53098">
    <property type="entry name" value="Ribonuclease H-like"/>
    <property type="match status" value="1"/>
</dbReference>
<dbReference type="InterPro" id="IPR012337">
    <property type="entry name" value="RNaseH-like_sf"/>
</dbReference>
<proteinExistence type="predicted"/>
<protein>
    <submittedName>
        <fullName evidence="2">Uncharacterized protein</fullName>
    </submittedName>
</protein>
<feature type="compositionally biased region" description="Basic residues" evidence="1">
    <location>
        <begin position="46"/>
        <end position="60"/>
    </location>
</feature>
<dbReference type="AlphaFoldDB" id="A0A8H5LPB8"/>
<evidence type="ECO:0000313" key="3">
    <source>
        <dbReference type="Proteomes" id="UP000559256"/>
    </source>
</evidence>
<accession>A0A8H5LPB8</accession>
<dbReference type="OrthoDB" id="3172935at2759"/>
<gene>
    <name evidence="2" type="ORF">D9758_010660</name>
</gene>
<sequence length="505" mass="57122">MAPRKKKDKQVTFADADYDARTAGSADTGNAAIVIDEQVTATQVPTRKRKTGQKTTRKTVQKATRGSKRVDHPEPPQQLDQNEEDDIFFNPSTPTRPRPDVGSLRQTLCTPQTPWRELSPSTPVPRGQGRRSQPVLNIDDDAMEKDIENGLDLLSFVATPRHQATGAHQTPRRQAPDSRANSRQPATPRSNIRLHPSDIALRRPDPGLMQQLGKTRHHLPQRRRSDVLMMFGPSMKMKEVEANIANFALVYSANTASCVLRKHLYMCHVEDWVDLCDQEGVDITAQEAQAAVAQYRAGAGACSAEKTAPRLAFSPEAFVDAICAFIAADSQIHASHLRQKYFSDCLRAEKMKDYQLIRDIDIRWGSTALMIDRARLLKMAIKRFLAHPEFKDLRRYYLTEVDWTMLDRYSEILAVPQRFQHVLSGEKTPTLCFVLPAFEAMIEKWKVLRDTIPQLADAIEAGIEKLTGYISRLSESKVYTLAMILNPAMKLRWLEHYHPDMVVDA</sequence>
<dbReference type="Proteomes" id="UP000559256">
    <property type="component" value="Unassembled WGS sequence"/>
</dbReference>
<feature type="region of interest" description="Disordered" evidence="1">
    <location>
        <begin position="1"/>
        <end position="137"/>
    </location>
</feature>
<dbReference type="EMBL" id="JAACJM010000033">
    <property type="protein sequence ID" value="KAF5364478.1"/>
    <property type="molecule type" value="Genomic_DNA"/>
</dbReference>
<evidence type="ECO:0000313" key="2">
    <source>
        <dbReference type="EMBL" id="KAF5364478.1"/>
    </source>
</evidence>
<feature type="compositionally biased region" description="Polar residues" evidence="1">
    <location>
        <begin position="104"/>
        <end position="113"/>
    </location>
</feature>
<keyword evidence="3" id="KW-1185">Reference proteome</keyword>